<accession>A0A9P3PX76</accession>
<reference evidence="2" key="1">
    <citation type="submission" date="2022-07" db="EMBL/GenBank/DDBJ databases">
        <title>The genome of Lyophyllum shimeji provides insight into the initial evolution of ectomycorrhizal fungal genome.</title>
        <authorList>
            <person name="Kobayashi Y."/>
            <person name="Shibata T."/>
            <person name="Hirakawa H."/>
            <person name="Shigenobu S."/>
            <person name="Nishiyama T."/>
            <person name="Yamada A."/>
            <person name="Hasebe M."/>
            <person name="Kawaguchi M."/>
        </authorList>
    </citation>
    <scope>NUCLEOTIDE SEQUENCE</scope>
    <source>
        <strain evidence="2">AT787</strain>
    </source>
</reference>
<evidence type="ECO:0000256" key="1">
    <source>
        <dbReference type="SAM" id="MobiDB-lite"/>
    </source>
</evidence>
<gene>
    <name evidence="2" type="ORF">LshimejAT787_1800140</name>
</gene>
<feature type="compositionally biased region" description="Basic and acidic residues" evidence="1">
    <location>
        <begin position="90"/>
        <end position="100"/>
    </location>
</feature>
<evidence type="ECO:0000313" key="3">
    <source>
        <dbReference type="Proteomes" id="UP001063166"/>
    </source>
</evidence>
<dbReference type="EMBL" id="BRPK01000018">
    <property type="protein sequence ID" value="GLB44677.1"/>
    <property type="molecule type" value="Genomic_DNA"/>
</dbReference>
<name>A0A9P3PX76_LYOSH</name>
<evidence type="ECO:0000313" key="2">
    <source>
        <dbReference type="EMBL" id="GLB44677.1"/>
    </source>
</evidence>
<feature type="region of interest" description="Disordered" evidence="1">
    <location>
        <begin position="116"/>
        <end position="142"/>
    </location>
</feature>
<organism evidence="2 3">
    <name type="scientific">Lyophyllum shimeji</name>
    <name type="common">Hon-shimeji</name>
    <name type="synonym">Tricholoma shimeji</name>
    <dbReference type="NCBI Taxonomy" id="47721"/>
    <lineage>
        <taxon>Eukaryota</taxon>
        <taxon>Fungi</taxon>
        <taxon>Dikarya</taxon>
        <taxon>Basidiomycota</taxon>
        <taxon>Agaricomycotina</taxon>
        <taxon>Agaricomycetes</taxon>
        <taxon>Agaricomycetidae</taxon>
        <taxon>Agaricales</taxon>
        <taxon>Tricholomatineae</taxon>
        <taxon>Lyophyllaceae</taxon>
        <taxon>Lyophyllum</taxon>
    </lineage>
</organism>
<protein>
    <submittedName>
        <fullName evidence="2">Uncharacterized protein</fullName>
    </submittedName>
</protein>
<sequence length="444" mass="48916">MLNTVQAKSTTPFSDHEPLKVSYSSLGSRDALSADDATGDSKHDTADMDRGFDEIFCPPTTLLGDTGDTDLDDMDPSPDGPDDEDVAVDPSKHDTSDTNRDFDAIFCPPVAAAVDPNEDSSFKSSSSQTFHHEAPHTNSTDDDLPMNLEFPLSFECPVVTDDSLLFNPWLTKDDDDFDFENRLKDFSRTIKVAGSDDTKYPVVSSNLTITPPPKYPPGLPINIRYPKSRAPPRDAKIVSTLQALLDPSDVDDDIDIFNIANFDPSPRQLEDSESDFDAMFHSTPRPQSTPPDVEEDPPPAYSEVKEMIVPPNLEPLIDAKCSVSDRPLPHPRPHHFRSLLSPFPPLFQSVLFRLPIVITNTVDLRASTDLSSDLDDVDDETPRNVSVAVTPSCTSMPSLSGNDAKYLRRTLPLAEIFLHNVNMNQVIAPKLSTPATRLVVFKPP</sequence>
<dbReference type="Proteomes" id="UP001063166">
    <property type="component" value="Unassembled WGS sequence"/>
</dbReference>
<dbReference type="AlphaFoldDB" id="A0A9P3PX76"/>
<feature type="region of interest" description="Disordered" evidence="1">
    <location>
        <begin position="1"/>
        <end position="100"/>
    </location>
</feature>
<feature type="compositionally biased region" description="Basic and acidic residues" evidence="1">
    <location>
        <begin position="39"/>
        <end position="53"/>
    </location>
</feature>
<feature type="compositionally biased region" description="Polar residues" evidence="1">
    <location>
        <begin position="1"/>
        <end position="13"/>
    </location>
</feature>
<proteinExistence type="predicted"/>
<feature type="region of interest" description="Disordered" evidence="1">
    <location>
        <begin position="277"/>
        <end position="299"/>
    </location>
</feature>
<comment type="caution">
    <text evidence="2">The sequence shown here is derived from an EMBL/GenBank/DDBJ whole genome shotgun (WGS) entry which is preliminary data.</text>
</comment>
<keyword evidence="3" id="KW-1185">Reference proteome</keyword>
<feature type="compositionally biased region" description="Acidic residues" evidence="1">
    <location>
        <begin position="67"/>
        <end position="87"/>
    </location>
</feature>